<dbReference type="Pfam" id="PF01118">
    <property type="entry name" value="Semialdhyde_dh"/>
    <property type="match status" value="1"/>
</dbReference>
<dbReference type="PANTHER" id="PTHR32338">
    <property type="entry name" value="N-ACETYL-GAMMA-GLUTAMYL-PHOSPHATE REDUCTASE, CHLOROPLASTIC-RELATED-RELATED"/>
    <property type="match status" value="1"/>
</dbReference>
<dbReference type="InterPro" id="IPR058924">
    <property type="entry name" value="AGPR_dimerisation_dom"/>
</dbReference>
<keyword evidence="5 7" id="KW-0560">Oxidoreductase</keyword>
<dbReference type="GO" id="GO:0006526">
    <property type="term" value="P:L-arginine biosynthetic process"/>
    <property type="evidence" value="ECO:0007669"/>
    <property type="project" value="UniProtKB-UniRule"/>
</dbReference>
<gene>
    <name evidence="7" type="primary">argC</name>
    <name evidence="10" type="ORF">SAMN02746019_00011830</name>
</gene>
<comment type="catalytic activity">
    <reaction evidence="6 7">
        <text>N-acetyl-L-glutamate 5-semialdehyde + phosphate + NADP(+) = N-acetyl-L-glutamyl 5-phosphate + NADPH + H(+)</text>
        <dbReference type="Rhea" id="RHEA:21588"/>
        <dbReference type="ChEBI" id="CHEBI:15378"/>
        <dbReference type="ChEBI" id="CHEBI:29123"/>
        <dbReference type="ChEBI" id="CHEBI:43474"/>
        <dbReference type="ChEBI" id="CHEBI:57783"/>
        <dbReference type="ChEBI" id="CHEBI:57936"/>
        <dbReference type="ChEBI" id="CHEBI:58349"/>
        <dbReference type="EC" id="1.2.1.38"/>
    </reaction>
</comment>
<dbReference type="GO" id="GO:0070401">
    <property type="term" value="F:NADP+ binding"/>
    <property type="evidence" value="ECO:0007669"/>
    <property type="project" value="InterPro"/>
</dbReference>
<dbReference type="FunCoup" id="A0A212RDD8">
    <property type="interactions" value="340"/>
</dbReference>
<protein>
    <recommendedName>
        <fullName evidence="7">N-acetyl-gamma-glutamyl-phosphate reductase</fullName>
        <shortName evidence="7">AGPR</shortName>
        <ecNumber evidence="7">1.2.1.38</ecNumber>
    </recommendedName>
    <alternativeName>
        <fullName evidence="7">N-acetyl-glutamate semialdehyde dehydrogenase</fullName>
        <shortName evidence="7">NAGSA dehydrogenase</shortName>
    </alternativeName>
</protein>
<keyword evidence="11" id="KW-1185">Reference proteome</keyword>
<evidence type="ECO:0000256" key="2">
    <source>
        <dbReference type="ARBA" id="ARBA00022571"/>
    </source>
</evidence>
<dbReference type="InterPro" id="IPR000534">
    <property type="entry name" value="Semialdehyde_DH_NAD-bd"/>
</dbReference>
<evidence type="ECO:0000313" key="11">
    <source>
        <dbReference type="Proteomes" id="UP000197025"/>
    </source>
</evidence>
<dbReference type="AlphaFoldDB" id="A0A212RDD8"/>
<dbReference type="CDD" id="cd17895">
    <property type="entry name" value="AGPR_1_N"/>
    <property type="match status" value="1"/>
</dbReference>
<dbReference type="Pfam" id="PF22698">
    <property type="entry name" value="Semialdhyde_dhC_1"/>
    <property type="match status" value="1"/>
</dbReference>
<evidence type="ECO:0000256" key="5">
    <source>
        <dbReference type="ARBA" id="ARBA00023002"/>
    </source>
</evidence>
<evidence type="ECO:0000256" key="6">
    <source>
        <dbReference type="ARBA" id="ARBA00050557"/>
    </source>
</evidence>
<sequence>MWRVGIYGVTGYAGFEVFRLLRRHPAVEIVFAASESGAGSVLSQLFPTTEDFPVVGFAEAPLDQVDAVFLALPHGVSASVARQAHDAGVRVIDLSADFRLKDPATYARWYREAHPAPELLPEAVYGLTEWNRAAIREATLIANPGCYPTATLLALLPLAQAGAVGPGPIVVDAKSGVSGAGRKPSLTTHFVEVDENLSPYSIGRAHRHLPEMEQMLQAIHGTLGPLVFSPQLLPVARGILATIYVPLAPGWTEAMVHELLTEVYGREPFVKVLPRGTLATLRHSVGTNLCVLSVTGVPEAGMVIVTSSIDNLIKGAAGQAVQNFNVMFGIEETAGLL</sequence>
<dbReference type="InterPro" id="IPR000706">
    <property type="entry name" value="AGPR_type-1"/>
</dbReference>
<dbReference type="Gene3D" id="3.30.360.10">
    <property type="entry name" value="Dihydrodipicolinate Reductase, domain 2"/>
    <property type="match status" value="1"/>
</dbReference>
<dbReference type="Gene3D" id="3.40.50.720">
    <property type="entry name" value="NAD(P)-binding Rossmann-like Domain"/>
    <property type="match status" value="1"/>
</dbReference>
<dbReference type="RefSeq" id="WP_088571841.1">
    <property type="nucleotide sequence ID" value="NZ_FYEK01000044.1"/>
</dbReference>
<evidence type="ECO:0000313" key="10">
    <source>
        <dbReference type="EMBL" id="SNB70238.1"/>
    </source>
</evidence>
<dbReference type="PANTHER" id="PTHR32338:SF10">
    <property type="entry name" value="N-ACETYL-GAMMA-GLUTAMYL-PHOSPHATE REDUCTASE, CHLOROPLASTIC-RELATED"/>
    <property type="match status" value="1"/>
</dbReference>
<dbReference type="EC" id="1.2.1.38" evidence="7"/>
<dbReference type="GO" id="GO:0005737">
    <property type="term" value="C:cytoplasm"/>
    <property type="evidence" value="ECO:0007669"/>
    <property type="project" value="UniProtKB-SubCell"/>
</dbReference>
<keyword evidence="2 7" id="KW-0055">Arginine biosynthesis</keyword>
<comment type="similarity">
    <text evidence="7">Belongs to the NAGSA dehydrogenase family. Type 1 subfamily.</text>
</comment>
<dbReference type="PROSITE" id="PS01224">
    <property type="entry name" value="ARGC"/>
    <property type="match status" value="1"/>
</dbReference>
<dbReference type="HAMAP" id="MF_00150">
    <property type="entry name" value="ArgC_type1"/>
    <property type="match status" value="1"/>
</dbReference>
<keyword evidence="7" id="KW-0963">Cytoplasm</keyword>
<evidence type="ECO:0000256" key="1">
    <source>
        <dbReference type="ARBA" id="ARBA00004862"/>
    </source>
</evidence>
<evidence type="ECO:0000256" key="8">
    <source>
        <dbReference type="PROSITE-ProRule" id="PRU10010"/>
    </source>
</evidence>
<organism evidence="10 11">
    <name type="scientific">Thermoflexus hugenholtzii JAD2</name>
    <dbReference type="NCBI Taxonomy" id="877466"/>
    <lineage>
        <taxon>Bacteria</taxon>
        <taxon>Bacillati</taxon>
        <taxon>Chloroflexota</taxon>
        <taxon>Thermoflexia</taxon>
        <taxon>Thermoflexales</taxon>
        <taxon>Thermoflexaceae</taxon>
        <taxon>Thermoflexus</taxon>
    </lineage>
</organism>
<keyword evidence="3 7" id="KW-0028">Amino-acid biosynthesis</keyword>
<name>A0A212RDD8_9CHLR</name>
<dbReference type="InterPro" id="IPR023013">
    <property type="entry name" value="AGPR_AS"/>
</dbReference>
<dbReference type="FunFam" id="3.30.360.10:FF:000014">
    <property type="entry name" value="N-acetyl-gamma-glutamyl-phosphate reductase"/>
    <property type="match status" value="1"/>
</dbReference>
<dbReference type="GO" id="GO:0051287">
    <property type="term" value="F:NAD binding"/>
    <property type="evidence" value="ECO:0007669"/>
    <property type="project" value="InterPro"/>
</dbReference>
<dbReference type="InParanoid" id="A0A212RDD8"/>
<dbReference type="Proteomes" id="UP000197025">
    <property type="component" value="Unassembled WGS sequence"/>
</dbReference>
<comment type="pathway">
    <text evidence="1 7">Amino-acid biosynthesis; L-arginine biosynthesis; N(2)-acetyl-L-ornithine from L-glutamate: step 3/4.</text>
</comment>
<dbReference type="GO" id="GO:0003942">
    <property type="term" value="F:N-acetyl-gamma-glutamyl-phosphate reductase activity"/>
    <property type="evidence" value="ECO:0007669"/>
    <property type="project" value="UniProtKB-UniRule"/>
</dbReference>
<proteinExistence type="inferred from homology"/>
<dbReference type="UniPathway" id="UPA00068">
    <property type="reaction ID" value="UER00108"/>
</dbReference>
<dbReference type="CDD" id="cd23934">
    <property type="entry name" value="AGPR_1_C"/>
    <property type="match status" value="1"/>
</dbReference>
<dbReference type="NCBIfam" id="TIGR01850">
    <property type="entry name" value="argC"/>
    <property type="match status" value="1"/>
</dbReference>
<dbReference type="InterPro" id="IPR050085">
    <property type="entry name" value="AGPR"/>
</dbReference>
<evidence type="ECO:0000259" key="9">
    <source>
        <dbReference type="SMART" id="SM00859"/>
    </source>
</evidence>
<feature type="active site" evidence="7 8">
    <location>
        <position position="146"/>
    </location>
</feature>
<evidence type="ECO:0000256" key="7">
    <source>
        <dbReference type="HAMAP-Rule" id="MF_00150"/>
    </source>
</evidence>
<comment type="function">
    <text evidence="7">Catalyzes the NADPH-dependent reduction of N-acetyl-5-glutamyl phosphate to yield N-acetyl-L-glutamate 5-semialdehyde.</text>
</comment>
<reference evidence="11" key="1">
    <citation type="submission" date="2017-06" db="EMBL/GenBank/DDBJ databases">
        <authorList>
            <person name="Varghese N."/>
            <person name="Submissions S."/>
        </authorList>
    </citation>
    <scope>NUCLEOTIDE SEQUENCE [LARGE SCALE GENOMIC DNA]</scope>
    <source>
        <strain evidence="11">JAD2</strain>
    </source>
</reference>
<dbReference type="InterPro" id="IPR036291">
    <property type="entry name" value="NAD(P)-bd_dom_sf"/>
</dbReference>
<evidence type="ECO:0000256" key="3">
    <source>
        <dbReference type="ARBA" id="ARBA00022605"/>
    </source>
</evidence>
<feature type="domain" description="Semialdehyde dehydrogenase NAD-binding" evidence="9">
    <location>
        <begin position="3"/>
        <end position="138"/>
    </location>
</feature>
<keyword evidence="4 7" id="KW-0521">NADP</keyword>
<evidence type="ECO:0000256" key="4">
    <source>
        <dbReference type="ARBA" id="ARBA00022857"/>
    </source>
</evidence>
<comment type="subcellular location">
    <subcellularLocation>
        <location evidence="7">Cytoplasm</location>
    </subcellularLocation>
</comment>
<dbReference type="EMBL" id="FYEK01000044">
    <property type="protein sequence ID" value="SNB70238.1"/>
    <property type="molecule type" value="Genomic_DNA"/>
</dbReference>
<dbReference type="SUPFAM" id="SSF51735">
    <property type="entry name" value="NAD(P)-binding Rossmann-fold domains"/>
    <property type="match status" value="1"/>
</dbReference>
<dbReference type="SUPFAM" id="SSF55347">
    <property type="entry name" value="Glyceraldehyde-3-phosphate dehydrogenase-like, C-terminal domain"/>
    <property type="match status" value="1"/>
</dbReference>
<dbReference type="OrthoDB" id="9801289at2"/>
<dbReference type="SMART" id="SM00859">
    <property type="entry name" value="Semialdhyde_dh"/>
    <property type="match status" value="1"/>
</dbReference>
<accession>A0A212RDD8</accession>